<dbReference type="RefSeq" id="WP_249282636.1">
    <property type="nucleotide sequence ID" value="NZ_JACRST010000007.1"/>
</dbReference>
<comment type="caution">
    <text evidence="5">The sequence shown here is derived from an EMBL/GenBank/DDBJ whole genome shotgun (WGS) entry which is preliminary data.</text>
</comment>
<keyword evidence="3" id="KW-0732">Signal</keyword>
<evidence type="ECO:0000256" key="3">
    <source>
        <dbReference type="SAM" id="SignalP"/>
    </source>
</evidence>
<feature type="domain" description="GH29D-like beta-sandwich" evidence="4">
    <location>
        <begin position="2477"/>
        <end position="2544"/>
    </location>
</feature>
<sequence length="2754" mass="292609">MNRRRRFLCLLLVFCLLFSLTPTGAGAAAFLPAPEDAIEIPDAATWKEIAASGGFAVATNTYRLTGSFTLNWQDTGVLHQDLNAKLYGEGHQITLNGGSTPGNVGSVVRAGLFATVGPTGIVNGVCVYVNGTLEVKDSSRHLYAGMIAAQNSGLINQCSVTGGALCTDRDNSDTETYLGGVAGMNAGDITECSVTNIGLRFSGWDVTSALFLGGVAGRNSDAITACLVKGVELNATGTDFPRMFFFFLDTEVEPYFAGGIAGYSDNGLIDSCYSALGKVNLQRTTSTGRYEIKNYQDFSNQVIHLNTLAAGTVSHGTDSYVQRPAFTVSWRDYYSTRSGICGDVNSQTAAWAREMDEQEAYENLSAAAEDVWAYSSGNGLVLRWQYVPAPLVDLAQNGDDYDISVTRRDDLPEDVKIDIAYSEKGITASPGAPEITAADPVVDAVESLYLGGKELSTAVQTIKQGTEAQMIAKLSGSYLSDADAAEVEWSIANDPSGTRAQIDAKTGVLKVNGASGTFSVMATPKNNRAVAKVANFRIESNTISVTPEVTSVNLGDSASGIDVRLTVDIAGPEVHPAITGWSVTRKDGAPVASGTQVIDADYTDGRAILHIDAREDEGQLTIVATGSDNQTSVSSYPVSVAVLRPNLGDLNLSVVEGTGKLIFVPGDTGSYPVKLSVSPKWENDAEITNPAITWSLAGSYAGVTLSSASGRETTVNIPASFGLLEGNDQVEVEVQVASQGGVSKSGLATIEIRRVTGFSITPQNPTLTFADRDPANLTFTATATLSDGTTAPAQSATGWTVTPDEGFTLSATAGPQTTVRVQPKLENPGAPGKSYIISASLGSLPKATAVFTVLPPTATITITGGKAEYDFNTLNNAQQASYSAAVIMGSSLLSDRPEWSVALADSSPVPPEGDSRPTISRTGVLTVPMPSRTNTSQTYTYVVTAQLENAVSTATFTVKSGVSATQTTRSVDISPALVQAKSTQQVEAQATLSGAPGGGVASWSVEPGDSLVSIDQTGRITVAPWIDGAETAYTVKATLAEGGETVQAGFTVNEPVSAAGYLVESPLMNFATVLSGGNPIAEEPDPQPSPEPGPPVREESEEQPYTTDSFAQVYGEPLPAAEGTASLPDIPAEDVLYNGNVWVTAEGRAPKSLVVFRNIPQNTNYHYLILDEGTPPYGMEYGQEELSGTLQMVASGGDGITPVGEVYDPSQPVEVVGDCSLAVCAKETGADAINIEHSNTQIYNIVLGESGLSIVLDEQRSQPANARADVTRHTYAGMLSDGMFTQSPDGSYSTSLNALRRKVSGDSWYEVGDALKQRDRKLAEAESVTVTATVDGDYQFNDAGSDSSSVGSRIPLPVISPSPSGVVGPEGITITCGRENTTIYYTITDSTTVAIPDLNAVSVPTGDIFQDLNKTFVYDPQAGIPFYESLAVMTVTAIAAETGDITNTSSTVASASYTVANRPVPSGPVLLLGASREEAQEYSSTRYYSATGLKVFFQHEDLEKDGAVIYYTAGSGNEEPTRLSQQYNPNDTGGIALPDLNTLSALVVRALFTRPNYPDVEVAYTIQFTGSYTVPTVYSVQGIDEDGFPIKGAAISNGASIRSGAQIMLELALADIPEDMLSSAKPYVEVNPDGTITTDTSRTEERVDLKDRSYSVPQIRYGVGSDAAVDQIYRQSAPIVLREVTRTDGSVTYTKTAATAAAVITLPEGEVGDPIVLRVQVLGSDPTKTMDTPIDLTYKVRASLPVPRITVNMVEGTEDQVEVNTPISLDCEATGYQIYYTTENEEITEEAIRASQAWEEAYTQWLIVKLNLVDREPTAAERAEYRAEYIRTNEVRELSVRRYDVPFLVERNAQMAFWVRAVAVSVNDTLGNSPQFKQYFRIKELEKAQPVTASPATDDANQTGLKRGATITLSTETVNPMIYYTIDNTPPDPDEYLRYLKYDQEHIDECPTKRILSGGKIEMIPDEDGTFIVRAVARENSEPSILADSPEARFTYQLAKASAPTISPSTSDEEVAKLAEGSQIKLLTKETGVEVYYTTDGTSPVVPAGGSPSGSTKRYDPAAGITMPLVDTFFIITAVVHDPSGVYADSEPVTFYYQSPAPVQAVYAVPAPTAPVVKGAAVQLRCSTDGANIFYEVAYGAAPPNDPAPYQSQSYSADNPIVVDQEMTVKALAEKDGVRSKIATYHYTVAPQLASPGASIDSGSIVYHGIKLHLSAAQGATVIYTKDGSDPTDVTNTKRLYGRDLVLDGKEGESMTIRAYAVQSQHTPSEVETFTYSICKEEDILRVTPPSGAVVGQGTVISMSSAVSDSVIYYTVNGRDPSVSGHRGSTVTLRGEPGEMITLKASVVLRDNDYDDEDYEDDEDYYDDRRYSEGSAPAVFTFTLMGQTQSPTASIPSGAVTLDGASVVLSVKEGAIYYTTDGSDPTASSILYTEPVEVSGSMVLKAIAIADNMAPSAIVTYVYTRAGDVAAPVASLSSGEIESGTQVGLTTATEGATIYYSTNGMTPGDDVREELFEYTAPITITRPVTLKMYAYKDGMHSSQVNAVTYTVYDPPEPEPEPEPEGGLRNTSTDRLTSRRTFDAEVAGPSYEDIRLYDRQYSAVVSANEGAIPRDAQLSVKEVAASSDDRKAVQAAQESFDIVNLYDVTLLESGEEVQPSATIEIGLPIPADYQNGIVLICRMNNDGSAEFIPTRRAGGVAYAKVDHLSRYALAAPEREGAGAVDDIPLGLAGAGAAAVAAVTAGALAIARRKRR</sequence>
<gene>
    <name evidence="5" type="ORF">H8711_06370</name>
</gene>
<feature type="domain" description="GH29D-like beta-sandwich" evidence="4">
    <location>
        <begin position="2207"/>
        <end position="2272"/>
    </location>
</feature>
<keyword evidence="6" id="KW-1185">Reference proteome</keyword>
<feature type="domain" description="GH29D-like beta-sandwich" evidence="4">
    <location>
        <begin position="2397"/>
        <end position="2460"/>
    </location>
</feature>
<feature type="signal peptide" evidence="3">
    <location>
        <begin position="1"/>
        <end position="27"/>
    </location>
</feature>
<dbReference type="Pfam" id="PF13290">
    <property type="entry name" value="CHB_HEX_C_1"/>
    <property type="match status" value="3"/>
</dbReference>
<accession>A0A926I4J5</accession>
<feature type="transmembrane region" description="Helical" evidence="2">
    <location>
        <begin position="2726"/>
        <end position="2749"/>
    </location>
</feature>
<keyword evidence="2" id="KW-0472">Membrane</keyword>
<protein>
    <submittedName>
        <fullName evidence="5">Chitobiase/beta-hexosaminidase C-terminal domain-containing protein</fullName>
    </submittedName>
</protein>
<evidence type="ECO:0000259" key="4">
    <source>
        <dbReference type="Pfam" id="PF13290"/>
    </source>
</evidence>
<evidence type="ECO:0000313" key="6">
    <source>
        <dbReference type="Proteomes" id="UP000653127"/>
    </source>
</evidence>
<reference evidence="5" key="1">
    <citation type="submission" date="2020-08" db="EMBL/GenBank/DDBJ databases">
        <title>Genome public.</title>
        <authorList>
            <person name="Liu C."/>
            <person name="Sun Q."/>
        </authorList>
    </citation>
    <scope>NUCLEOTIDE SEQUENCE</scope>
    <source>
        <strain evidence="5">NSJ-31</strain>
    </source>
</reference>
<dbReference type="InterPro" id="IPR059177">
    <property type="entry name" value="GH29D-like_dom"/>
</dbReference>
<proteinExistence type="predicted"/>
<feature type="region of interest" description="Disordered" evidence="1">
    <location>
        <begin position="1074"/>
        <end position="1107"/>
    </location>
</feature>
<feature type="region of interest" description="Disordered" evidence="1">
    <location>
        <begin position="2551"/>
        <end position="2578"/>
    </location>
</feature>
<feature type="compositionally biased region" description="Pro residues" evidence="1">
    <location>
        <begin position="1086"/>
        <end position="1095"/>
    </location>
</feature>
<dbReference type="EMBL" id="JACRST010000007">
    <property type="protein sequence ID" value="MBC8546558.1"/>
    <property type="molecule type" value="Genomic_DNA"/>
</dbReference>
<evidence type="ECO:0000256" key="2">
    <source>
        <dbReference type="SAM" id="Phobius"/>
    </source>
</evidence>
<organism evidence="5 6">
    <name type="scientific">Ligaoa zhengdingensis</name>
    <dbReference type="NCBI Taxonomy" id="2763658"/>
    <lineage>
        <taxon>Bacteria</taxon>
        <taxon>Bacillati</taxon>
        <taxon>Bacillota</taxon>
        <taxon>Clostridia</taxon>
        <taxon>Eubacteriales</taxon>
        <taxon>Oscillospiraceae</taxon>
        <taxon>Ligaoa</taxon>
    </lineage>
</organism>
<name>A0A926I4J5_9FIRM</name>
<evidence type="ECO:0000313" key="5">
    <source>
        <dbReference type="EMBL" id="MBC8546558.1"/>
    </source>
</evidence>
<dbReference type="Proteomes" id="UP000653127">
    <property type="component" value="Unassembled WGS sequence"/>
</dbReference>
<keyword evidence="2" id="KW-1133">Transmembrane helix</keyword>
<feature type="chain" id="PRO_5037206849" evidence="3">
    <location>
        <begin position="28"/>
        <end position="2754"/>
    </location>
</feature>
<evidence type="ECO:0000256" key="1">
    <source>
        <dbReference type="SAM" id="MobiDB-lite"/>
    </source>
</evidence>
<keyword evidence="2" id="KW-0812">Transmembrane</keyword>